<gene>
    <name evidence="1" type="ordered locus">SERP2226</name>
</gene>
<evidence type="ECO:0000313" key="1">
    <source>
        <dbReference type="EMBL" id="AAW53073.1"/>
    </source>
</evidence>
<dbReference type="AlphaFoldDB" id="Q5HKW2"/>
<accession>Q5HKW2</accession>
<dbReference type="Proteomes" id="UP000000531">
    <property type="component" value="Chromosome"/>
</dbReference>
<organism evidence="1 2">
    <name type="scientific">Staphylococcus epidermidis (strain ATCC 35984 / DSM 28319 / BCRC 17069 / CCUG 31568 / BM 3577 / RP62A)</name>
    <dbReference type="NCBI Taxonomy" id="176279"/>
    <lineage>
        <taxon>Bacteria</taxon>
        <taxon>Bacillati</taxon>
        <taxon>Bacillota</taxon>
        <taxon>Bacilli</taxon>
        <taxon>Bacillales</taxon>
        <taxon>Staphylococcaceae</taxon>
        <taxon>Staphylococcus</taxon>
    </lineage>
</organism>
<evidence type="ECO:0000313" key="2">
    <source>
        <dbReference type="Proteomes" id="UP000000531"/>
    </source>
</evidence>
<proteinExistence type="predicted"/>
<sequence>MGRSEMNMPEMNMEQMQQMMMEQKIKQKLGYLSPVKYRELAA</sequence>
<name>Q5HKW2_STAEQ</name>
<protein>
    <submittedName>
        <fullName evidence="1">Uncharacterized protein</fullName>
    </submittedName>
</protein>
<dbReference type="KEGG" id="ser:SERP2226"/>
<dbReference type="HOGENOM" id="CLU_218814_0_0_9"/>
<keyword evidence="2" id="KW-1185">Reference proteome</keyword>
<dbReference type="EMBL" id="CP000029">
    <property type="protein sequence ID" value="AAW53073.1"/>
    <property type="molecule type" value="Genomic_DNA"/>
</dbReference>
<reference evidence="1 2" key="1">
    <citation type="journal article" date="2005" name="J. Bacteriol.">
        <title>Insights on evolution of virulence and resistance from the complete genome analysis of an early methicillin-resistant Staphylococcus aureus strain and a biofilm-producing methicillin-resistant Staphylococcus epidermidis strain.</title>
        <authorList>
            <person name="Gill S.R."/>
            <person name="Fouts D.E."/>
            <person name="Archer G.L."/>
            <person name="Mongodin E.F."/>
            <person name="Deboy R.T."/>
            <person name="Ravel J."/>
            <person name="Paulsen I.T."/>
            <person name="Kolonay J.F."/>
            <person name="Brinkac L."/>
            <person name="Beanan M."/>
            <person name="Dodson R.J."/>
            <person name="Daugherty S.C."/>
            <person name="Madupu R."/>
            <person name="Angiuoli S.V."/>
            <person name="Durkin A.S."/>
            <person name="Haft D.H."/>
            <person name="Vamathevan J."/>
            <person name="Khouri H."/>
            <person name="Utterback T."/>
            <person name="Lee C."/>
            <person name="Dimitrov G."/>
            <person name="Jiang L."/>
            <person name="Qin H."/>
            <person name="Weidman J."/>
            <person name="Tran K."/>
            <person name="Kang K."/>
            <person name="Hance I.R."/>
            <person name="Nelson K.E."/>
            <person name="Fraser C.M."/>
        </authorList>
    </citation>
    <scope>NUCLEOTIDE SEQUENCE [LARGE SCALE GENOMIC DNA]</scope>
    <source>
        <strain evidence="2">ATCC 35984 / RP62A</strain>
    </source>
</reference>